<keyword evidence="1" id="KW-0175">Coiled coil</keyword>
<dbReference type="InterPro" id="IPR005162">
    <property type="entry name" value="Retrotrans_gag_dom"/>
</dbReference>
<organism evidence="3 4">
    <name type="scientific">Solanum tuberosum</name>
    <name type="common">Potato</name>
    <dbReference type="NCBI Taxonomy" id="4113"/>
    <lineage>
        <taxon>Eukaryota</taxon>
        <taxon>Viridiplantae</taxon>
        <taxon>Streptophyta</taxon>
        <taxon>Embryophyta</taxon>
        <taxon>Tracheophyta</taxon>
        <taxon>Spermatophyta</taxon>
        <taxon>Magnoliopsida</taxon>
        <taxon>eudicotyledons</taxon>
        <taxon>Gunneridae</taxon>
        <taxon>Pentapetalae</taxon>
        <taxon>asterids</taxon>
        <taxon>lamiids</taxon>
        <taxon>Solanales</taxon>
        <taxon>Solanaceae</taxon>
        <taxon>Solanoideae</taxon>
        <taxon>Solaneae</taxon>
        <taxon>Solanum</taxon>
    </lineage>
</organism>
<reference evidence="3 4" key="1">
    <citation type="journal article" date="2021" name="bioRxiv">
        <title>Chromosome-scale and haplotype-resolved genome assembly of a tetraploid potato cultivar.</title>
        <authorList>
            <person name="Sun H."/>
            <person name="Jiao W.-B."/>
            <person name="Krause K."/>
            <person name="Campoy J.A."/>
            <person name="Goel M."/>
            <person name="Folz-Donahue K."/>
            <person name="Kukat C."/>
            <person name="Huettel B."/>
            <person name="Schneeberger K."/>
        </authorList>
    </citation>
    <scope>NUCLEOTIDE SEQUENCE [LARGE SCALE GENOMIC DNA]</scope>
    <source>
        <strain evidence="3">SolTubOtavaFocal</strain>
        <tissue evidence="3">Leaves</tissue>
    </source>
</reference>
<gene>
    <name evidence="3" type="ORF">KY290_026125</name>
</gene>
<evidence type="ECO:0000313" key="4">
    <source>
        <dbReference type="Proteomes" id="UP000826656"/>
    </source>
</evidence>
<evidence type="ECO:0000256" key="1">
    <source>
        <dbReference type="SAM" id="Coils"/>
    </source>
</evidence>
<comment type="caution">
    <text evidence="3">The sequence shown here is derived from an EMBL/GenBank/DDBJ whole genome shotgun (WGS) entry which is preliminary data.</text>
</comment>
<sequence length="237" mass="26917">MHNGVRPTALSERFEEGFEDPMEELKNLQQTSTVKEYQTEFNRLLTGNPRTLMQAYKIARFQEGVFEAQALSWGLKTNNKSQHSILSTPTTFKPQTFQKPFISNPTFMKPFEPNGSRVNRFNGNNPGRRLTAAEMDEKRAKGLCFSCDKKYVVGHICKAKKQIFLVDVIEDEAESELVELEQEVREETNEFMTISLQAFTGLTGYQTIRGKKHVLRGASSQLKATKATKARALNKKG</sequence>
<evidence type="ECO:0000259" key="2">
    <source>
        <dbReference type="Pfam" id="PF03732"/>
    </source>
</evidence>
<feature type="coiled-coil region" evidence="1">
    <location>
        <begin position="170"/>
        <end position="197"/>
    </location>
</feature>
<evidence type="ECO:0000313" key="3">
    <source>
        <dbReference type="EMBL" id="KAH0755855.1"/>
    </source>
</evidence>
<protein>
    <recommendedName>
        <fullName evidence="2">Retrotransposon gag domain-containing protein</fullName>
    </recommendedName>
</protein>
<dbReference type="Proteomes" id="UP000826656">
    <property type="component" value="Unassembled WGS sequence"/>
</dbReference>
<proteinExistence type="predicted"/>
<dbReference type="Pfam" id="PF03732">
    <property type="entry name" value="Retrotrans_gag"/>
    <property type="match status" value="1"/>
</dbReference>
<dbReference type="EMBL" id="JAIVGD010000018">
    <property type="protein sequence ID" value="KAH0755855.1"/>
    <property type="molecule type" value="Genomic_DNA"/>
</dbReference>
<keyword evidence="4" id="KW-1185">Reference proteome</keyword>
<name>A0ABQ7UVJ6_SOLTU</name>
<feature type="domain" description="Retrotransposon gag" evidence="2">
    <location>
        <begin position="20"/>
        <end position="65"/>
    </location>
</feature>
<accession>A0ABQ7UVJ6</accession>